<dbReference type="Proteomes" id="UP000287972">
    <property type="component" value="Unassembled WGS sequence"/>
</dbReference>
<accession>A0A428RGZ2</accession>
<organism evidence="2 3">
    <name type="scientific">Fusarium floridanum</name>
    <dbReference type="NCBI Taxonomy" id="1325733"/>
    <lineage>
        <taxon>Eukaryota</taxon>
        <taxon>Fungi</taxon>
        <taxon>Dikarya</taxon>
        <taxon>Ascomycota</taxon>
        <taxon>Pezizomycotina</taxon>
        <taxon>Sordariomycetes</taxon>
        <taxon>Hypocreomycetidae</taxon>
        <taxon>Hypocreales</taxon>
        <taxon>Nectriaceae</taxon>
        <taxon>Fusarium</taxon>
        <taxon>Fusarium solani species complex</taxon>
    </lineage>
</organism>
<comment type="caution">
    <text evidence="2">The sequence shown here is derived from an EMBL/GenBank/DDBJ whole genome shotgun (WGS) entry which is preliminary data.</text>
</comment>
<feature type="compositionally biased region" description="Basic and acidic residues" evidence="1">
    <location>
        <begin position="46"/>
        <end position="57"/>
    </location>
</feature>
<sequence>MVLDDKLYKAPIGDNPQRILDIGTGTGIWAIAPQQQRQQQQPLITRDNRLQAPHPERISASSSGWTPNLRPGPIRTMQSGPIYPGNSEWIHARSRGFSKSGPALPPT</sequence>
<evidence type="ECO:0008006" key="4">
    <source>
        <dbReference type="Google" id="ProtNLM"/>
    </source>
</evidence>
<proteinExistence type="predicted"/>
<keyword evidence="3" id="KW-1185">Reference proteome</keyword>
<reference evidence="2 3" key="1">
    <citation type="submission" date="2017-06" db="EMBL/GenBank/DDBJ databases">
        <title>Comparative genomic analysis of Ambrosia Fusariam Clade fungi.</title>
        <authorList>
            <person name="Stajich J.E."/>
            <person name="Carrillo J."/>
            <person name="Kijimoto T."/>
            <person name="Eskalen A."/>
            <person name="O'Donnell K."/>
            <person name="Kasson M."/>
        </authorList>
    </citation>
    <scope>NUCLEOTIDE SEQUENCE [LARGE SCALE GENOMIC DNA]</scope>
    <source>
        <strain evidence="2 3">NRRL62606</strain>
    </source>
</reference>
<protein>
    <recommendedName>
        <fullName evidence="4">Methyltransferase domain-containing protein</fullName>
    </recommendedName>
</protein>
<evidence type="ECO:0000256" key="1">
    <source>
        <dbReference type="SAM" id="MobiDB-lite"/>
    </source>
</evidence>
<evidence type="ECO:0000313" key="3">
    <source>
        <dbReference type="Proteomes" id="UP000287972"/>
    </source>
</evidence>
<dbReference type="AlphaFoldDB" id="A0A428RGZ2"/>
<evidence type="ECO:0000313" key="2">
    <source>
        <dbReference type="EMBL" id="RSL76799.1"/>
    </source>
</evidence>
<dbReference type="EMBL" id="NKCL01000278">
    <property type="protein sequence ID" value="RSL76799.1"/>
    <property type="molecule type" value="Genomic_DNA"/>
</dbReference>
<feature type="region of interest" description="Disordered" evidence="1">
    <location>
        <begin position="32"/>
        <end position="88"/>
    </location>
</feature>
<dbReference type="SUPFAM" id="SSF53335">
    <property type="entry name" value="S-adenosyl-L-methionine-dependent methyltransferases"/>
    <property type="match status" value="1"/>
</dbReference>
<name>A0A428RGZ2_9HYPO</name>
<gene>
    <name evidence="2" type="ORF">CEP51_009635</name>
</gene>
<dbReference type="InterPro" id="IPR029063">
    <property type="entry name" value="SAM-dependent_MTases_sf"/>
</dbReference>